<dbReference type="Proteomes" id="UP000762676">
    <property type="component" value="Unassembled WGS sequence"/>
</dbReference>
<evidence type="ECO:0000313" key="2">
    <source>
        <dbReference type="Proteomes" id="UP000762676"/>
    </source>
</evidence>
<dbReference type="EMBL" id="BMAT01000080">
    <property type="protein sequence ID" value="GFR59274.1"/>
    <property type="molecule type" value="Genomic_DNA"/>
</dbReference>
<keyword evidence="2" id="KW-1185">Reference proteome</keyword>
<evidence type="ECO:0000313" key="1">
    <source>
        <dbReference type="EMBL" id="GFR59274.1"/>
    </source>
</evidence>
<gene>
    <name evidence="1" type="ORF">ElyMa_000051200</name>
</gene>
<organism evidence="1 2">
    <name type="scientific">Elysia marginata</name>
    <dbReference type="NCBI Taxonomy" id="1093978"/>
    <lineage>
        <taxon>Eukaryota</taxon>
        <taxon>Metazoa</taxon>
        <taxon>Spiralia</taxon>
        <taxon>Lophotrochozoa</taxon>
        <taxon>Mollusca</taxon>
        <taxon>Gastropoda</taxon>
        <taxon>Heterobranchia</taxon>
        <taxon>Euthyneura</taxon>
        <taxon>Panpulmonata</taxon>
        <taxon>Sacoglossa</taxon>
        <taxon>Placobranchoidea</taxon>
        <taxon>Plakobranchidae</taxon>
        <taxon>Elysia</taxon>
    </lineage>
</organism>
<dbReference type="AlphaFoldDB" id="A0AAV4EF50"/>
<reference evidence="1 2" key="1">
    <citation type="journal article" date="2021" name="Elife">
        <title>Chloroplast acquisition without the gene transfer in kleptoplastic sea slugs, Plakobranchus ocellatus.</title>
        <authorList>
            <person name="Maeda T."/>
            <person name="Takahashi S."/>
            <person name="Yoshida T."/>
            <person name="Shimamura S."/>
            <person name="Takaki Y."/>
            <person name="Nagai Y."/>
            <person name="Toyoda A."/>
            <person name="Suzuki Y."/>
            <person name="Arimoto A."/>
            <person name="Ishii H."/>
            <person name="Satoh N."/>
            <person name="Nishiyama T."/>
            <person name="Hasebe M."/>
            <person name="Maruyama T."/>
            <person name="Minagawa J."/>
            <person name="Obokata J."/>
            <person name="Shigenobu S."/>
        </authorList>
    </citation>
    <scope>NUCLEOTIDE SEQUENCE [LARGE SCALE GENOMIC DNA]</scope>
</reference>
<comment type="caution">
    <text evidence="1">The sequence shown here is derived from an EMBL/GenBank/DDBJ whole genome shotgun (WGS) entry which is preliminary data.</text>
</comment>
<accession>A0AAV4EF50</accession>
<proteinExistence type="predicted"/>
<protein>
    <submittedName>
        <fullName evidence="1">Uncharacterized protein</fullName>
    </submittedName>
</protein>
<name>A0AAV4EF50_9GAST</name>
<sequence length="143" mass="16823">MPDGMNFQAGFWLGTVLPDSLEEKRKVAWCWRLSSVLKMFLYNNCPLGLHGAKHRQTQRLDYMRSVWEEAVQNDIILIAQLKRIVVAVVACMSINKQNNWFWLVLDECIKKMVVLIQPFPKSFARVSYKSVDLKWIPLYLQYI</sequence>